<dbReference type="Proteomes" id="UP000260812">
    <property type="component" value="Unassembled WGS sequence"/>
</dbReference>
<accession>A0A3E3I8W3</accession>
<dbReference type="AlphaFoldDB" id="A0A3E3I8W3"/>
<keyword evidence="2" id="KW-1185">Reference proteome</keyword>
<dbReference type="EMBL" id="QVLV01000003">
    <property type="protein sequence ID" value="RGE63481.1"/>
    <property type="molecule type" value="Genomic_DNA"/>
</dbReference>
<sequence>MATWMVHLRVAEQMLEVFPRLERQEFIVGNIAPDSGVPNEDWSVFTPDTNTSHFKTDGEIDIPKFLNKYMTGEKWAAYGEKAKSFFLGYYVHLLTDELWRDEVVYPTIEKHRELYDRDRMEAIWTFKKDWYDLDHLFIRNHPDFQPFLEYENAVGFQNCFMEEFAGDAFDRRRIYITGFYREPHEDLDREYPYLCEGDMQVFVAKVRRVLTERITRENWLEKETAG</sequence>
<comment type="caution">
    <text evidence="1">The sequence shown here is derived from an EMBL/GenBank/DDBJ whole genome shotgun (WGS) entry which is preliminary data.</text>
</comment>
<evidence type="ECO:0008006" key="3">
    <source>
        <dbReference type="Google" id="ProtNLM"/>
    </source>
</evidence>
<proteinExistence type="predicted"/>
<name>A0A3E3I8W3_9FIRM</name>
<reference evidence="1" key="1">
    <citation type="submission" date="2018-08" db="EMBL/GenBank/DDBJ databases">
        <title>A genome reference for cultivated species of the human gut microbiota.</title>
        <authorList>
            <person name="Zou Y."/>
            <person name="Xue W."/>
            <person name="Luo G."/>
        </authorList>
    </citation>
    <scope>NUCLEOTIDE SEQUENCE [LARGE SCALE GENOMIC DNA]</scope>
    <source>
        <strain evidence="1">TF05-5AC</strain>
    </source>
</reference>
<evidence type="ECO:0000313" key="2">
    <source>
        <dbReference type="Proteomes" id="UP000260812"/>
    </source>
</evidence>
<evidence type="ECO:0000313" key="1">
    <source>
        <dbReference type="EMBL" id="RGE63481.1"/>
    </source>
</evidence>
<gene>
    <name evidence="1" type="ORF">DXC51_05870</name>
</gene>
<dbReference type="GeneID" id="97986419"/>
<protein>
    <recommendedName>
        <fullName evidence="3">Phospholipase C/D domain-containing protein</fullName>
    </recommendedName>
</protein>
<organism evidence="1 2">
    <name type="scientific">Eisenbergiella massiliensis</name>
    <dbReference type="NCBI Taxonomy" id="1720294"/>
    <lineage>
        <taxon>Bacteria</taxon>
        <taxon>Bacillati</taxon>
        <taxon>Bacillota</taxon>
        <taxon>Clostridia</taxon>
        <taxon>Lachnospirales</taxon>
        <taxon>Lachnospiraceae</taxon>
        <taxon>Eisenbergiella</taxon>
    </lineage>
</organism>
<dbReference type="RefSeq" id="WP_102287881.1">
    <property type="nucleotide sequence ID" value="NZ_JBKUNB010000001.1"/>
</dbReference>